<dbReference type="Gramene" id="GBG64766">
    <property type="protein sequence ID" value="GBG64766"/>
    <property type="gene ID" value="CBR_g46723"/>
</dbReference>
<dbReference type="InterPro" id="IPR010722">
    <property type="entry name" value="BATS_dom"/>
</dbReference>
<dbReference type="InterPro" id="IPR058240">
    <property type="entry name" value="rSAM_sf"/>
</dbReference>
<protein>
    <recommendedName>
        <fullName evidence="7">Biotin and thiamin synthesis-associated domain-containing protein</fullName>
    </recommendedName>
</protein>
<dbReference type="EMBL" id="BFEA01000054">
    <property type="protein sequence ID" value="GBG64766.1"/>
    <property type="molecule type" value="Genomic_DNA"/>
</dbReference>
<dbReference type="GO" id="GO:0042364">
    <property type="term" value="P:water-soluble vitamin biosynthetic process"/>
    <property type="evidence" value="ECO:0007669"/>
    <property type="project" value="UniProtKB-ARBA"/>
</dbReference>
<proteinExistence type="predicted"/>
<dbReference type="GO" id="GO:0051539">
    <property type="term" value="F:4 iron, 4 sulfur cluster binding"/>
    <property type="evidence" value="ECO:0007669"/>
    <property type="project" value="UniProtKB-KW"/>
</dbReference>
<evidence type="ECO:0000256" key="3">
    <source>
        <dbReference type="ARBA" id="ARBA00022691"/>
    </source>
</evidence>
<comment type="cofactor">
    <cofactor evidence="1">
        <name>[4Fe-4S] cluster</name>
        <dbReference type="ChEBI" id="CHEBI:49883"/>
    </cofactor>
</comment>
<dbReference type="GO" id="GO:0046872">
    <property type="term" value="F:metal ion binding"/>
    <property type="evidence" value="ECO:0007669"/>
    <property type="project" value="UniProtKB-KW"/>
</dbReference>
<comment type="caution">
    <text evidence="8">The sequence shown here is derived from an EMBL/GenBank/DDBJ whole genome shotgun (WGS) entry which is preliminary data.</text>
</comment>
<dbReference type="Proteomes" id="UP000265515">
    <property type="component" value="Unassembled WGS sequence"/>
</dbReference>
<dbReference type="InterPro" id="IPR024007">
    <property type="entry name" value="FeFe-hyd_mat_HydG"/>
</dbReference>
<dbReference type="NCBIfam" id="TIGR03955">
    <property type="entry name" value="rSAM_HydG"/>
    <property type="match status" value="1"/>
</dbReference>
<keyword evidence="6" id="KW-0411">Iron-sulfur</keyword>
<evidence type="ECO:0000313" key="9">
    <source>
        <dbReference type="Proteomes" id="UP000265515"/>
    </source>
</evidence>
<keyword evidence="2" id="KW-0004">4Fe-4S</keyword>
<organism evidence="8 9">
    <name type="scientific">Chara braunii</name>
    <name type="common">Braun's stonewort</name>
    <dbReference type="NCBI Taxonomy" id="69332"/>
    <lineage>
        <taxon>Eukaryota</taxon>
        <taxon>Viridiplantae</taxon>
        <taxon>Streptophyta</taxon>
        <taxon>Charophyceae</taxon>
        <taxon>Charales</taxon>
        <taxon>Characeae</taxon>
        <taxon>Chara</taxon>
    </lineage>
</organism>
<keyword evidence="3" id="KW-0949">S-adenosyl-L-methionine</keyword>
<dbReference type="InterPro" id="IPR013785">
    <property type="entry name" value="Aldolase_TIM"/>
</dbReference>
<name>A0A388K418_CHABU</name>
<evidence type="ECO:0000313" key="8">
    <source>
        <dbReference type="EMBL" id="GBG64766.1"/>
    </source>
</evidence>
<evidence type="ECO:0000256" key="1">
    <source>
        <dbReference type="ARBA" id="ARBA00001966"/>
    </source>
</evidence>
<dbReference type="PANTHER" id="PTHR43583:SF2">
    <property type="entry name" value="THIAZOLE BIOSYNTHESIS PROTEIN"/>
    <property type="match status" value="1"/>
</dbReference>
<dbReference type="OrthoDB" id="10261561at2759"/>
<sequence length="586" mass="65441">MGWGSALVRTAGRAVGRLPRGSLSLGLPAKCMSAATMMQTRGLMWSVEKEQGHTYKPVEEIIDHNRITLAMESTMEASKDSSRIKEILEAARERSFLKDHTPTKSEYVQGLTVEEMATLLNVDPANEEIMNEIYDTAFAIKNRIYGNRIVLFAPLYIANYCVNQCTYCSFRAPNKTIARTVLTDEQIRQEVEALEKQGHRRLLVLTGEHPKYTFDSFLHALHVVSEVRTEPCGNIRRINVEIPSLSVSDMKRLKATDVVGTYTLFQETYHQPTFKVMHPAGPKSDYPHRLLTMDRAFRGGVDDVGLGVLFGLYDYRYECLAMVMHANHLEAEYGAGPHTISVPRMRPAEGAETSVNPPYPVDDAHFRKLVAILRIAVPYTGMILSTRESPEMRAELLKVGMSQMSAGSRTDVGAYHRQADDTTEQNLGNLAGQFTLSDHRPVAEIVEHLIRNNYVPSWCTACYRKGRTGEAFMKIAKAGNIHNFCHPNSLLTLQEYLQDYASEDLKKIGEELIAKESSTGLSDSAQRVLDRKMSKITDIQTLTIGYGKHPASLGKGARLVWIAQDQRIAAMFKEATEGSASGDNIC</sequence>
<dbReference type="AlphaFoldDB" id="A0A388K418"/>
<dbReference type="SFLD" id="SFLDG01081">
    <property type="entry name" value="cleavage_of_the_Ca-Cb_bond_in"/>
    <property type="match status" value="1"/>
</dbReference>
<evidence type="ECO:0000259" key="7">
    <source>
        <dbReference type="SMART" id="SM00876"/>
    </source>
</evidence>
<dbReference type="PANTHER" id="PTHR43583">
    <property type="entry name" value="2-IMINOACETATE SYNTHASE"/>
    <property type="match status" value="1"/>
</dbReference>
<dbReference type="InterPro" id="IPR007197">
    <property type="entry name" value="rSAM"/>
</dbReference>
<dbReference type="InterPro" id="IPR034428">
    <property type="entry name" value="ThiH/NoCL/HydG-like"/>
</dbReference>
<dbReference type="GO" id="GO:0044272">
    <property type="term" value="P:sulfur compound biosynthetic process"/>
    <property type="evidence" value="ECO:0007669"/>
    <property type="project" value="UniProtKB-ARBA"/>
</dbReference>
<evidence type="ECO:0000256" key="5">
    <source>
        <dbReference type="ARBA" id="ARBA00023004"/>
    </source>
</evidence>
<dbReference type="SUPFAM" id="SSF102114">
    <property type="entry name" value="Radical SAM enzymes"/>
    <property type="match status" value="1"/>
</dbReference>
<evidence type="ECO:0000256" key="4">
    <source>
        <dbReference type="ARBA" id="ARBA00022723"/>
    </source>
</evidence>
<gene>
    <name evidence="8" type="ORF">CBR_g46723</name>
</gene>
<dbReference type="SFLD" id="SFLDF00319">
    <property type="entry name" value="Fe_hydrogenase_maturase_(HydG"/>
    <property type="match status" value="1"/>
</dbReference>
<dbReference type="SMART" id="SM00876">
    <property type="entry name" value="BATS"/>
    <property type="match status" value="1"/>
</dbReference>
<dbReference type="GO" id="GO:0003824">
    <property type="term" value="F:catalytic activity"/>
    <property type="evidence" value="ECO:0007669"/>
    <property type="project" value="InterPro"/>
</dbReference>
<dbReference type="STRING" id="69332.A0A388K418"/>
<dbReference type="Pfam" id="PF04055">
    <property type="entry name" value="Radical_SAM"/>
    <property type="match status" value="1"/>
</dbReference>
<dbReference type="Gene3D" id="3.20.20.70">
    <property type="entry name" value="Aldolase class I"/>
    <property type="match status" value="1"/>
</dbReference>
<accession>A0A388K418</accession>
<dbReference type="SFLD" id="SFLDG01060">
    <property type="entry name" value="BATS_domain_containing"/>
    <property type="match status" value="1"/>
</dbReference>
<reference evidence="8 9" key="1">
    <citation type="journal article" date="2018" name="Cell">
        <title>The Chara Genome: Secondary Complexity and Implications for Plant Terrestrialization.</title>
        <authorList>
            <person name="Nishiyama T."/>
            <person name="Sakayama H."/>
            <person name="Vries J.D."/>
            <person name="Buschmann H."/>
            <person name="Saint-Marcoux D."/>
            <person name="Ullrich K.K."/>
            <person name="Haas F.B."/>
            <person name="Vanderstraeten L."/>
            <person name="Becker D."/>
            <person name="Lang D."/>
            <person name="Vosolsobe S."/>
            <person name="Rombauts S."/>
            <person name="Wilhelmsson P.K.I."/>
            <person name="Janitza P."/>
            <person name="Kern R."/>
            <person name="Heyl A."/>
            <person name="Rumpler F."/>
            <person name="Villalobos L.I.A.C."/>
            <person name="Clay J.M."/>
            <person name="Skokan R."/>
            <person name="Toyoda A."/>
            <person name="Suzuki Y."/>
            <person name="Kagoshima H."/>
            <person name="Schijlen E."/>
            <person name="Tajeshwar N."/>
            <person name="Catarino B."/>
            <person name="Hetherington A.J."/>
            <person name="Saltykova A."/>
            <person name="Bonnot C."/>
            <person name="Breuninger H."/>
            <person name="Symeonidi A."/>
            <person name="Radhakrishnan G.V."/>
            <person name="Van Nieuwerburgh F."/>
            <person name="Deforce D."/>
            <person name="Chang C."/>
            <person name="Karol K.G."/>
            <person name="Hedrich R."/>
            <person name="Ulvskov P."/>
            <person name="Glockner G."/>
            <person name="Delwiche C.F."/>
            <person name="Petrasek J."/>
            <person name="Van de Peer Y."/>
            <person name="Friml J."/>
            <person name="Beilby M."/>
            <person name="Dolan L."/>
            <person name="Kohara Y."/>
            <person name="Sugano S."/>
            <person name="Fujiyama A."/>
            <person name="Delaux P.-M."/>
            <person name="Quint M."/>
            <person name="TheiBen G."/>
            <person name="Hagemann M."/>
            <person name="Harholt J."/>
            <person name="Dunand C."/>
            <person name="Zachgo S."/>
            <person name="Langdale J."/>
            <person name="Maumus F."/>
            <person name="Straeten D.V.D."/>
            <person name="Gould S.B."/>
            <person name="Rensing S.A."/>
        </authorList>
    </citation>
    <scope>NUCLEOTIDE SEQUENCE [LARGE SCALE GENOMIC DNA]</scope>
    <source>
        <strain evidence="8 9">S276</strain>
    </source>
</reference>
<feature type="domain" description="Biotin and thiamin synthesis-associated" evidence="7">
    <location>
        <begin position="341"/>
        <end position="456"/>
    </location>
</feature>
<dbReference type="Pfam" id="PF06968">
    <property type="entry name" value="BATS"/>
    <property type="match status" value="1"/>
</dbReference>
<evidence type="ECO:0000256" key="2">
    <source>
        <dbReference type="ARBA" id="ARBA00022485"/>
    </source>
</evidence>
<keyword evidence="5" id="KW-0408">Iron</keyword>
<dbReference type="SFLD" id="SFLDS00029">
    <property type="entry name" value="Radical_SAM"/>
    <property type="match status" value="1"/>
</dbReference>
<dbReference type="OMA" id="QIFQETY"/>
<keyword evidence="4" id="KW-0479">Metal-binding</keyword>
<evidence type="ECO:0000256" key="6">
    <source>
        <dbReference type="ARBA" id="ARBA00023014"/>
    </source>
</evidence>
<keyword evidence="9" id="KW-1185">Reference proteome</keyword>